<dbReference type="InterPro" id="IPR027396">
    <property type="entry name" value="DsrEFH-like"/>
</dbReference>
<dbReference type="EMBL" id="JGZI01000010">
    <property type="protein sequence ID" value="KFI81613.1"/>
    <property type="molecule type" value="Genomic_DNA"/>
</dbReference>
<dbReference type="GeneID" id="98299128"/>
<dbReference type="eggNOG" id="ENOG5030V0P">
    <property type="taxonomic scope" value="Bacteria"/>
</dbReference>
<comment type="caution">
    <text evidence="1">The sequence shown here is derived from an EMBL/GenBank/DDBJ whole genome shotgun (WGS) entry which is preliminary data.</text>
</comment>
<protein>
    <submittedName>
        <fullName evidence="1">Uncharacterized protein</fullName>
    </submittedName>
</protein>
<evidence type="ECO:0000313" key="1">
    <source>
        <dbReference type="EMBL" id="KFI81613.1"/>
    </source>
</evidence>
<sequence length="112" mass="11945">MSADDVEVGPLILHASDSPEDVRRALRLSGEIIRDPACASEIHIVANHSAIPGILDVSQSQIPQGVTVHACATAMRGHRIGRQDVPACVDVVPSGIVFIAQQQSGDAWYIRL</sequence>
<accession>A0A087CEB3</accession>
<keyword evidence="2" id="KW-1185">Reference proteome</keyword>
<gene>
    <name evidence="1" type="ORF">BPSY_2025</name>
</gene>
<dbReference type="Gene3D" id="3.40.1260.10">
    <property type="entry name" value="DsrEFH-like"/>
    <property type="match status" value="1"/>
</dbReference>
<dbReference type="AlphaFoldDB" id="A0A087CEB3"/>
<dbReference type="Proteomes" id="UP000029050">
    <property type="component" value="Unassembled WGS sequence"/>
</dbReference>
<reference evidence="1 2" key="1">
    <citation type="submission" date="2014-03" db="EMBL/GenBank/DDBJ databases">
        <title>Genomics of Bifidobacteria.</title>
        <authorList>
            <person name="Ventura M."/>
            <person name="Milani C."/>
            <person name="Lugli G.A."/>
        </authorList>
    </citation>
    <scope>NUCLEOTIDE SEQUENCE [LARGE SCALE GENOMIC DNA]</scope>
    <source>
        <strain evidence="1 2">LMG 21775</strain>
    </source>
</reference>
<proteinExistence type="predicted"/>
<name>A0A087CEB3_9BIFI</name>
<organism evidence="1 2">
    <name type="scientific">Bifidobacterium psychraerophilum</name>
    <dbReference type="NCBI Taxonomy" id="218140"/>
    <lineage>
        <taxon>Bacteria</taxon>
        <taxon>Bacillati</taxon>
        <taxon>Actinomycetota</taxon>
        <taxon>Actinomycetes</taxon>
        <taxon>Bifidobacteriales</taxon>
        <taxon>Bifidobacteriaceae</taxon>
        <taxon>Bifidobacterium</taxon>
    </lineage>
</organism>
<dbReference type="RefSeq" id="WP_152596830.1">
    <property type="nucleotide sequence ID" value="NZ_JGZI01000010.1"/>
</dbReference>
<dbReference type="SUPFAM" id="SSF75169">
    <property type="entry name" value="DsrEFH-like"/>
    <property type="match status" value="1"/>
</dbReference>
<evidence type="ECO:0000313" key="2">
    <source>
        <dbReference type="Proteomes" id="UP000029050"/>
    </source>
</evidence>
<dbReference type="OrthoDB" id="3240247at2"/>